<dbReference type="InterPro" id="IPR011801">
    <property type="entry name" value="Swm_rep_I_cyn"/>
</dbReference>
<dbReference type="InterPro" id="IPR014755">
    <property type="entry name" value="Cu-Rt/internalin_Ig-like"/>
</dbReference>
<protein>
    <recommendedName>
        <fullName evidence="2">Bacterial Ig-like domain-containing protein</fullName>
    </recommendedName>
</protein>
<evidence type="ECO:0000313" key="3">
    <source>
        <dbReference type="EMBL" id="MCW5322254.1"/>
    </source>
</evidence>
<dbReference type="NCBIfam" id="TIGR02059">
    <property type="entry name" value="swm_rep_I"/>
    <property type="match status" value="2"/>
</dbReference>
<reference evidence="4" key="1">
    <citation type="submission" date="2023-07" db="EMBL/GenBank/DDBJ databases">
        <title>Verminephrobacter genomes.</title>
        <authorList>
            <person name="Lund M.B."/>
        </authorList>
    </citation>
    <scope>NUCLEOTIDE SEQUENCE [LARGE SCALE GENOMIC DNA]</scope>
    <source>
        <strain evidence="4">AtM5-05</strain>
    </source>
</reference>
<dbReference type="NCBIfam" id="NF041766">
    <property type="entry name" value="choice_anch_U"/>
    <property type="match status" value="1"/>
</dbReference>
<feature type="domain" description="Bacterial Ig-like" evidence="2">
    <location>
        <begin position="328"/>
        <end position="427"/>
    </location>
</feature>
<evidence type="ECO:0000259" key="2">
    <source>
        <dbReference type="Pfam" id="PF19078"/>
    </source>
</evidence>
<dbReference type="Pfam" id="PF13753">
    <property type="entry name" value="SWM_repeat"/>
    <property type="match status" value="2"/>
</dbReference>
<gene>
    <name evidence="3" type="ORF">D5039_14170</name>
</gene>
<dbReference type="InterPro" id="IPR044048">
    <property type="entry name" value="Big_12"/>
</dbReference>
<accession>A0ABT3KV93</accession>
<comment type="caution">
    <text evidence="3">The sequence shown here is derived from an EMBL/GenBank/DDBJ whole genome shotgun (WGS) entry which is preliminary data.</text>
</comment>
<keyword evidence="4" id="KW-1185">Reference proteome</keyword>
<dbReference type="Proteomes" id="UP001208935">
    <property type="component" value="Unassembled WGS sequence"/>
</dbReference>
<name>A0ABT3KV93_9BURK</name>
<dbReference type="EMBL" id="QZCW01000002">
    <property type="protein sequence ID" value="MCW5322254.1"/>
    <property type="molecule type" value="Genomic_DNA"/>
</dbReference>
<evidence type="ECO:0000256" key="1">
    <source>
        <dbReference type="ARBA" id="ARBA00022729"/>
    </source>
</evidence>
<dbReference type="Pfam" id="PF19078">
    <property type="entry name" value="Big_12"/>
    <property type="match status" value="4"/>
</dbReference>
<dbReference type="Gene3D" id="2.60.40.1220">
    <property type="match status" value="2"/>
</dbReference>
<feature type="domain" description="Bacterial Ig-like" evidence="2">
    <location>
        <begin position="116"/>
        <end position="204"/>
    </location>
</feature>
<feature type="domain" description="Bacterial Ig-like" evidence="2">
    <location>
        <begin position="5"/>
        <end position="103"/>
    </location>
</feature>
<organism evidence="3 4">
    <name type="scientific">Verminephrobacter aporrectodeae subsp. tuberculatae</name>
    <dbReference type="NCBI Taxonomy" id="1110392"/>
    <lineage>
        <taxon>Bacteria</taxon>
        <taxon>Pseudomonadati</taxon>
        <taxon>Pseudomonadota</taxon>
        <taxon>Betaproteobacteria</taxon>
        <taxon>Burkholderiales</taxon>
        <taxon>Comamonadaceae</taxon>
        <taxon>Verminephrobacter</taxon>
    </lineage>
</organism>
<sequence>MTIISATITLADSSLCVGKTTPVTFRFSEAVSGFTRDDVDLSDANGTLGALTARADGKTWSATFTPTDGVEDSSNTIRVNMGGVTDAAGNTGQGQARSENFSVDTGGGPLWRRGALADNKLSAGESTTLTIVFSEALNRDSFTLGDLRTHPAGRGTLSNLRSSDGITWQVTLTAPTTGDASASNAVVFHNSDVTDVAGNAGFGFDMFSDYYSIDTQRPVLASATVSAFQLVLRYTEDDALSAAPAHVPANAAFAVRANGAANAVTSIAVDAEARTVTLTLERAVTADQAVTVRYTAPSTGNNAIQDAAGNHAASTQALSVTNNSSGGPRVLAALADSRLIAGETTTVTFSFSQAVTGFTSDDLDLDDAAGQLGPLTAHAGGRTWTATFTPTAGTDAANNTIRVNLGGVRNAAGSVGQGWADSEHFSIDTKRPALAESWYRDAQLSAGESATLVLRFSEILDHDSFTLEDLQIDPGRGTLSRLRTYDDITWFVTLTAPTSGESSTDNRVRLRESGVTDVAGNAGGRDLAPTSSSYSIDTERPVLGSATVNASRLVLGYTEATTLSATENHRPENSAFAVLVNGTANAVSSVAVDAQAKTVTLTLARGVTANQTVSVSYTQPTIGNGVQDAAGNDAASFAAMAVDNRTPPALTGILGKAVVLRRTAMTVKEQSLETPGPDGAATAASDGIEDGTSVTLVAGSQDGKIAAGSDARVTRLEQEDAPAQLPKGMEMPLGLVRFDATLAAGRSSEPFSLYVDPALDANGYWVRDNAGTWVNLASEPYGGKMAIEGGRLRLDFSIQDGGPFDADGRADGSVTASGAAARMPLSIAGQTQDVEHGGIWI</sequence>
<dbReference type="InterPro" id="IPR028059">
    <property type="entry name" value="SWM_rpt"/>
</dbReference>
<dbReference type="InterPro" id="IPR053784">
    <property type="entry name" value="Choice_anch_U_dom"/>
</dbReference>
<dbReference type="RefSeq" id="WP_265282574.1">
    <property type="nucleotide sequence ID" value="NZ_QZCW01000002.1"/>
</dbReference>
<keyword evidence="1" id="KW-0732">Signal</keyword>
<proteinExistence type="predicted"/>
<feature type="domain" description="Bacterial Ig-like" evidence="2">
    <location>
        <begin position="428"/>
        <end position="524"/>
    </location>
</feature>
<evidence type="ECO:0000313" key="4">
    <source>
        <dbReference type="Proteomes" id="UP001208935"/>
    </source>
</evidence>